<keyword evidence="1" id="KW-0175">Coiled coil</keyword>
<protein>
    <recommendedName>
        <fullName evidence="6">tRNA (Guanine-N1)-methyltransferase</fullName>
    </recommendedName>
</protein>
<keyword evidence="3" id="KW-0732">Signal</keyword>
<evidence type="ECO:0000256" key="2">
    <source>
        <dbReference type="SAM" id="Phobius"/>
    </source>
</evidence>
<dbReference type="Proteomes" id="UP000093186">
    <property type="component" value="Unassembled WGS sequence"/>
</dbReference>
<name>A0A1B9Y020_9FLAO</name>
<dbReference type="EMBL" id="MAKX01000001">
    <property type="protein sequence ID" value="OCK43132.1"/>
    <property type="molecule type" value="Genomic_DNA"/>
</dbReference>
<dbReference type="OrthoDB" id="981213at2"/>
<dbReference type="AlphaFoldDB" id="A0A1B9Y020"/>
<reference evidence="4 5" key="1">
    <citation type="submission" date="2016-06" db="EMBL/GenBank/DDBJ databases">
        <title>Draft Genome Sequence of Tenacibaculum soleae UCD-KL19.</title>
        <authorList>
            <person name="Eisen J.A."/>
            <person name="Coil D.A."/>
            <person name="Lujan K.M."/>
        </authorList>
    </citation>
    <scope>NUCLEOTIDE SEQUENCE [LARGE SCALE GENOMIC DNA]</scope>
    <source>
        <strain evidence="4 5">UCD-KL19</strain>
    </source>
</reference>
<evidence type="ECO:0000256" key="3">
    <source>
        <dbReference type="SAM" id="SignalP"/>
    </source>
</evidence>
<proteinExistence type="predicted"/>
<organism evidence="4 5">
    <name type="scientific">Tenacibaculum soleae</name>
    <dbReference type="NCBI Taxonomy" id="447689"/>
    <lineage>
        <taxon>Bacteria</taxon>
        <taxon>Pseudomonadati</taxon>
        <taxon>Bacteroidota</taxon>
        <taxon>Flavobacteriia</taxon>
        <taxon>Flavobacteriales</taxon>
        <taxon>Flavobacteriaceae</taxon>
        <taxon>Tenacibaculum</taxon>
    </lineage>
</organism>
<keyword evidence="2" id="KW-0472">Membrane</keyword>
<dbReference type="RefSeq" id="WP_068701171.1">
    <property type="nucleotide sequence ID" value="NZ_MAKX01000001.1"/>
</dbReference>
<feature type="chain" id="PRO_5008640116" description="tRNA (Guanine-N1)-methyltransferase" evidence="3">
    <location>
        <begin position="19"/>
        <end position="199"/>
    </location>
</feature>
<evidence type="ECO:0008006" key="6">
    <source>
        <dbReference type="Google" id="ProtNLM"/>
    </source>
</evidence>
<gene>
    <name evidence="4" type="ORF">BA195_00030</name>
</gene>
<keyword evidence="2" id="KW-1133">Transmembrane helix</keyword>
<comment type="caution">
    <text evidence="4">The sequence shown here is derived from an EMBL/GenBank/DDBJ whole genome shotgun (WGS) entry which is preliminary data.</text>
</comment>
<evidence type="ECO:0000313" key="5">
    <source>
        <dbReference type="Proteomes" id="UP000093186"/>
    </source>
</evidence>
<sequence>MKILRILLLAFLVQNISAQNRLSKTEVEALPNTIENQFTKIYRLSNNWQEYKMIKRTHFTSFQKNILDSISTIKKDIVTKQLKIDEQLKNATLLKNEIITLKDSLATSIKKEDAFSFLGTFLDKNTYNTILWSIICALLAGLAFFIFKFKSSYFVIKETKNALTDVEDELEQYKRNAIDKEQKLRRQLQDEINKQRGVN</sequence>
<evidence type="ECO:0000256" key="1">
    <source>
        <dbReference type="SAM" id="Coils"/>
    </source>
</evidence>
<feature type="coiled-coil region" evidence="1">
    <location>
        <begin position="156"/>
        <end position="198"/>
    </location>
</feature>
<dbReference type="STRING" id="447689.BA195_00030"/>
<evidence type="ECO:0000313" key="4">
    <source>
        <dbReference type="EMBL" id="OCK43132.1"/>
    </source>
</evidence>
<feature type="transmembrane region" description="Helical" evidence="2">
    <location>
        <begin position="130"/>
        <end position="147"/>
    </location>
</feature>
<feature type="signal peptide" evidence="3">
    <location>
        <begin position="1"/>
        <end position="18"/>
    </location>
</feature>
<keyword evidence="2" id="KW-0812">Transmembrane</keyword>
<keyword evidence="5" id="KW-1185">Reference proteome</keyword>
<accession>A0A1B9Y020</accession>